<comment type="caution">
    <text evidence="3">The sequence shown here is derived from an EMBL/GenBank/DDBJ whole genome shotgun (WGS) entry which is preliminary data.</text>
</comment>
<protein>
    <submittedName>
        <fullName evidence="3">Glycosyltransferase family 49 protein</fullName>
    </submittedName>
</protein>
<feature type="compositionally biased region" description="Polar residues" evidence="1">
    <location>
        <begin position="289"/>
        <end position="305"/>
    </location>
</feature>
<gene>
    <name evidence="3" type="ORF">MSAN_00387500</name>
</gene>
<keyword evidence="3" id="KW-0808">Transferase</keyword>
<evidence type="ECO:0000313" key="3">
    <source>
        <dbReference type="EMBL" id="KAF7375014.1"/>
    </source>
</evidence>
<dbReference type="Pfam" id="PF12937">
    <property type="entry name" value="F-box-like"/>
    <property type="match status" value="1"/>
</dbReference>
<feature type="region of interest" description="Disordered" evidence="1">
    <location>
        <begin position="272"/>
        <end position="305"/>
    </location>
</feature>
<reference evidence="3" key="1">
    <citation type="submission" date="2020-05" db="EMBL/GenBank/DDBJ databases">
        <title>Mycena genomes resolve the evolution of fungal bioluminescence.</title>
        <authorList>
            <person name="Tsai I.J."/>
        </authorList>
    </citation>
    <scope>NUCLEOTIDE SEQUENCE</scope>
    <source>
        <strain evidence="3">160909Yilan</strain>
    </source>
</reference>
<dbReference type="Gene3D" id="1.20.1280.50">
    <property type="match status" value="1"/>
</dbReference>
<evidence type="ECO:0000256" key="1">
    <source>
        <dbReference type="SAM" id="MobiDB-lite"/>
    </source>
</evidence>
<dbReference type="InterPro" id="IPR001810">
    <property type="entry name" value="F-box_dom"/>
</dbReference>
<proteinExistence type="predicted"/>
<accession>A0A8H6ZCL2</accession>
<dbReference type="Proteomes" id="UP000623467">
    <property type="component" value="Unassembled WGS sequence"/>
</dbReference>
<dbReference type="EMBL" id="JACAZH010000002">
    <property type="protein sequence ID" value="KAF7375014.1"/>
    <property type="molecule type" value="Genomic_DNA"/>
</dbReference>
<organism evidence="3 4">
    <name type="scientific">Mycena sanguinolenta</name>
    <dbReference type="NCBI Taxonomy" id="230812"/>
    <lineage>
        <taxon>Eukaryota</taxon>
        <taxon>Fungi</taxon>
        <taxon>Dikarya</taxon>
        <taxon>Basidiomycota</taxon>
        <taxon>Agaricomycotina</taxon>
        <taxon>Agaricomycetes</taxon>
        <taxon>Agaricomycetidae</taxon>
        <taxon>Agaricales</taxon>
        <taxon>Marasmiineae</taxon>
        <taxon>Mycenaceae</taxon>
        <taxon>Mycena</taxon>
    </lineage>
</organism>
<dbReference type="AlphaFoldDB" id="A0A8H6ZCL2"/>
<dbReference type="SUPFAM" id="SSF81383">
    <property type="entry name" value="F-box domain"/>
    <property type="match status" value="1"/>
</dbReference>
<name>A0A8H6ZCL2_9AGAR</name>
<dbReference type="GO" id="GO:0016740">
    <property type="term" value="F:transferase activity"/>
    <property type="evidence" value="ECO:0007669"/>
    <property type="project" value="UniProtKB-KW"/>
</dbReference>
<feature type="domain" description="F-box" evidence="2">
    <location>
        <begin position="57"/>
        <end position="123"/>
    </location>
</feature>
<sequence>MSPSQRHAFPALVRKLLDSAKILGPADFNASELETMDSALQTVSAKLRGIRNSMQPINRLPPELLAYIFGETQLRLPSFLPLPSAGFHDYENWDWREWLNLLEVCRHWRGVIASSPELWSNVCSLADAPAFIRRSHGAELVVYLGLRDSGFSPSLLKALDSHTSRLREFHMRAKGLGDILEHQLFSSPAPRLNSLLIEVEAREELSGILPPIFCGHMPKLRQLALGYFTSWPKEYFHNLTSLCLYNQRSSSFPTTTEFLDFFRTLSSYRGTGPCPRRSHTTVGDRRGSSNRSPYFTETSPEAGSW</sequence>
<evidence type="ECO:0000259" key="2">
    <source>
        <dbReference type="Pfam" id="PF12937"/>
    </source>
</evidence>
<dbReference type="InterPro" id="IPR036047">
    <property type="entry name" value="F-box-like_dom_sf"/>
</dbReference>
<dbReference type="OrthoDB" id="3053652at2759"/>
<keyword evidence="4" id="KW-1185">Reference proteome</keyword>
<evidence type="ECO:0000313" key="4">
    <source>
        <dbReference type="Proteomes" id="UP000623467"/>
    </source>
</evidence>